<dbReference type="Pfam" id="PF00392">
    <property type="entry name" value="GntR"/>
    <property type="match status" value="1"/>
</dbReference>
<dbReference type="PANTHER" id="PTHR43537:SF5">
    <property type="entry name" value="UXU OPERON TRANSCRIPTIONAL REGULATOR"/>
    <property type="match status" value="1"/>
</dbReference>
<evidence type="ECO:0000256" key="2">
    <source>
        <dbReference type="ARBA" id="ARBA00023125"/>
    </source>
</evidence>
<dbReference type="SUPFAM" id="SSF46785">
    <property type="entry name" value="Winged helix' DNA-binding domain"/>
    <property type="match status" value="1"/>
</dbReference>
<dbReference type="CDD" id="cd07377">
    <property type="entry name" value="WHTH_GntR"/>
    <property type="match status" value="1"/>
</dbReference>
<dbReference type="InterPro" id="IPR036390">
    <property type="entry name" value="WH_DNA-bd_sf"/>
</dbReference>
<keyword evidence="1" id="KW-0805">Transcription regulation</keyword>
<dbReference type="Gene3D" id="1.10.10.10">
    <property type="entry name" value="Winged helix-like DNA-binding domain superfamily/Winged helix DNA-binding domain"/>
    <property type="match status" value="1"/>
</dbReference>
<dbReference type="InterPro" id="IPR000524">
    <property type="entry name" value="Tscrpt_reg_HTH_GntR"/>
</dbReference>
<protein>
    <recommendedName>
        <fullName evidence="4">HTH gntR-type domain-containing protein</fullName>
    </recommendedName>
</protein>
<evidence type="ECO:0000256" key="3">
    <source>
        <dbReference type="ARBA" id="ARBA00023163"/>
    </source>
</evidence>
<dbReference type="GO" id="GO:0003700">
    <property type="term" value="F:DNA-binding transcription factor activity"/>
    <property type="evidence" value="ECO:0007669"/>
    <property type="project" value="InterPro"/>
</dbReference>
<dbReference type="InterPro" id="IPR008920">
    <property type="entry name" value="TF_FadR/GntR_C"/>
</dbReference>
<dbReference type="InterPro" id="IPR036388">
    <property type="entry name" value="WH-like_DNA-bd_sf"/>
</dbReference>
<dbReference type="SMART" id="SM00345">
    <property type="entry name" value="HTH_GNTR"/>
    <property type="match status" value="1"/>
</dbReference>
<dbReference type="PROSITE" id="PS50949">
    <property type="entry name" value="HTH_GNTR"/>
    <property type="match status" value="1"/>
</dbReference>
<keyword evidence="2" id="KW-0238">DNA-binding</keyword>
<keyword evidence="3" id="KW-0804">Transcription</keyword>
<gene>
    <name evidence="5" type="ORF">C5613_42415</name>
</gene>
<dbReference type="EMBL" id="PUIO01000102">
    <property type="protein sequence ID" value="PQP13139.1"/>
    <property type="molecule type" value="Genomic_DNA"/>
</dbReference>
<proteinExistence type="predicted"/>
<dbReference type="GO" id="GO:0003677">
    <property type="term" value="F:DNA binding"/>
    <property type="evidence" value="ECO:0007669"/>
    <property type="project" value="UniProtKB-KW"/>
</dbReference>
<evidence type="ECO:0000256" key="1">
    <source>
        <dbReference type="ARBA" id="ARBA00023015"/>
    </source>
</evidence>
<sequence>MGRSTVEFQQPDDDQMTEIFPVPQNDFEQLRRPRTLKMSEQVARQTVDYIIANGLGPGTRLPVESELGKLLGIGRNTLREALRLLEAWGVIEIRQGRNGGAVVRRPEPVDLRGPLTVQLLFGGAAMEDILEIRLMLEPETAYLAAQKMPEAKAIELENAIERMRSVSSGTHDAFIRENKNFHAVIAEHAGNIIARSVIESIEAVFDGTAQGVGYDDSRRELVSNAHARIAEAIRQKDPERAREEMRLHLQEVDEYWAEHRGLMTKRVAWPQ</sequence>
<feature type="domain" description="HTH gntR-type" evidence="4">
    <location>
        <begin position="36"/>
        <end position="106"/>
    </location>
</feature>
<name>A0A2S8IEN8_RHOOP</name>
<evidence type="ECO:0000313" key="5">
    <source>
        <dbReference type="EMBL" id="PQP13139.1"/>
    </source>
</evidence>
<comment type="caution">
    <text evidence="5">The sequence shown here is derived from an EMBL/GenBank/DDBJ whole genome shotgun (WGS) entry which is preliminary data.</text>
</comment>
<evidence type="ECO:0000259" key="4">
    <source>
        <dbReference type="PROSITE" id="PS50949"/>
    </source>
</evidence>
<dbReference type="PANTHER" id="PTHR43537">
    <property type="entry name" value="TRANSCRIPTIONAL REGULATOR, GNTR FAMILY"/>
    <property type="match status" value="1"/>
</dbReference>
<dbReference type="Pfam" id="PF07729">
    <property type="entry name" value="FCD"/>
    <property type="match status" value="1"/>
</dbReference>
<dbReference type="AlphaFoldDB" id="A0A2S8IEN8"/>
<dbReference type="Gene3D" id="1.20.120.530">
    <property type="entry name" value="GntR ligand-binding domain-like"/>
    <property type="match status" value="1"/>
</dbReference>
<dbReference type="Proteomes" id="UP000239290">
    <property type="component" value="Unassembled WGS sequence"/>
</dbReference>
<reference evidence="6" key="1">
    <citation type="submission" date="2018-02" db="EMBL/GenBank/DDBJ databases">
        <title>Draft genome sequencing of Rhodococcus opacus KU647198.</title>
        <authorList>
            <person name="Zheng B.-X."/>
        </authorList>
    </citation>
    <scope>NUCLEOTIDE SEQUENCE [LARGE SCALE GENOMIC DNA]</scope>
    <source>
        <strain evidence="6">04-OD7</strain>
    </source>
</reference>
<organism evidence="5 6">
    <name type="scientific">Rhodococcus opacus</name>
    <name type="common">Nocardia opaca</name>
    <dbReference type="NCBI Taxonomy" id="37919"/>
    <lineage>
        <taxon>Bacteria</taxon>
        <taxon>Bacillati</taxon>
        <taxon>Actinomycetota</taxon>
        <taxon>Actinomycetes</taxon>
        <taxon>Mycobacteriales</taxon>
        <taxon>Nocardiaceae</taxon>
        <taxon>Rhodococcus</taxon>
    </lineage>
</organism>
<accession>A0A2S8IEN8</accession>
<dbReference type="SUPFAM" id="SSF48008">
    <property type="entry name" value="GntR ligand-binding domain-like"/>
    <property type="match status" value="1"/>
</dbReference>
<dbReference type="PRINTS" id="PR00035">
    <property type="entry name" value="HTHGNTR"/>
</dbReference>
<evidence type="ECO:0000313" key="6">
    <source>
        <dbReference type="Proteomes" id="UP000239290"/>
    </source>
</evidence>
<dbReference type="InterPro" id="IPR011711">
    <property type="entry name" value="GntR_C"/>
</dbReference>
<dbReference type="SMART" id="SM00895">
    <property type="entry name" value="FCD"/>
    <property type="match status" value="1"/>
</dbReference>